<evidence type="ECO:0000256" key="6">
    <source>
        <dbReference type="ARBA" id="ARBA00023186"/>
    </source>
</evidence>
<keyword evidence="14" id="KW-1185">Reference proteome</keyword>
<reference evidence="13 14" key="1">
    <citation type="submission" date="2011-11" db="EMBL/GenBank/DDBJ databases">
        <title>Improved High-Quality Draft sequence of Beggiatoa alba B18lD.</title>
        <authorList>
            <consortium name="US DOE Joint Genome Institute"/>
            <person name="Lucas S."/>
            <person name="Han J."/>
            <person name="Lapidus A."/>
            <person name="Cheng J.-F."/>
            <person name="Goodwin L."/>
            <person name="Pitluck S."/>
            <person name="Peters L."/>
            <person name="Mikhailova N."/>
            <person name="Held B."/>
            <person name="Detter J.C."/>
            <person name="Han C."/>
            <person name="Tapia R."/>
            <person name="Land M."/>
            <person name="Hauser L."/>
            <person name="Kyrpides N."/>
            <person name="Ivanova N."/>
            <person name="Pagani I."/>
            <person name="Samuel K."/>
            <person name="Teske A."/>
            <person name="Mueller J."/>
            <person name="Woyke T."/>
        </authorList>
    </citation>
    <scope>NUCLEOTIDE SEQUENCE [LARGE SCALE GENOMIC DNA]</scope>
    <source>
        <strain evidence="13 14">B18LD</strain>
    </source>
</reference>
<evidence type="ECO:0000256" key="3">
    <source>
        <dbReference type="ARBA" id="ARBA00011738"/>
    </source>
</evidence>
<accession>I3CHF0</accession>
<dbReference type="HOGENOM" id="CLU_057217_6_0_6"/>
<dbReference type="PANTHER" id="PTHR21237">
    <property type="entry name" value="GRPE PROTEIN"/>
    <property type="match status" value="1"/>
</dbReference>
<evidence type="ECO:0000256" key="11">
    <source>
        <dbReference type="RuleBase" id="RU000639"/>
    </source>
</evidence>
<dbReference type="Proteomes" id="UP000005744">
    <property type="component" value="Unassembled WGS sequence"/>
</dbReference>
<dbReference type="Pfam" id="PF01025">
    <property type="entry name" value="GrpE"/>
    <property type="match status" value="1"/>
</dbReference>
<dbReference type="SUPFAM" id="SSF51064">
    <property type="entry name" value="Head domain of nucleotide exchange factor GrpE"/>
    <property type="match status" value="1"/>
</dbReference>
<evidence type="ECO:0000256" key="7">
    <source>
        <dbReference type="ARBA" id="ARBA00053401"/>
    </source>
</evidence>
<comment type="subcellular location">
    <subcellularLocation>
        <location evidence="1 10">Cytoplasm</location>
    </subcellularLocation>
</comment>
<dbReference type="RefSeq" id="WP_002689918.1">
    <property type="nucleotide sequence ID" value="NZ_JH600070.1"/>
</dbReference>
<name>I3CHF0_9GAMM</name>
<dbReference type="NCBIfam" id="NF010748">
    <property type="entry name" value="PRK14150.1"/>
    <property type="match status" value="1"/>
</dbReference>
<comment type="function">
    <text evidence="7 10 11">Participates actively in the response to hyperosmotic and heat shock by preventing the aggregation of stress-denatured proteins, in association with DnaK and GrpE. It is the nucleotide exchange factor for DnaK and may function as a thermosensor. Unfolded proteins bind initially to DnaJ; upon interaction with the DnaJ-bound protein, DnaK hydrolyzes its bound ATP, resulting in the formation of a stable complex. GrpE releases ADP from DnaK; ATP binding to DnaK triggers the release of the substrate protein, thus completing the reaction cycle. Several rounds of ATP-dependent interactions between DnaJ, DnaK and GrpE are required for fully efficient folding.</text>
</comment>
<dbReference type="InterPro" id="IPR013805">
    <property type="entry name" value="GrpE_CC"/>
</dbReference>
<gene>
    <name evidence="10" type="primary">grpE</name>
    <name evidence="13" type="ORF">BegalDRAFT_2180</name>
</gene>
<evidence type="ECO:0000256" key="12">
    <source>
        <dbReference type="RuleBase" id="RU004478"/>
    </source>
</evidence>
<dbReference type="eggNOG" id="COG0576">
    <property type="taxonomic scope" value="Bacteria"/>
</dbReference>
<evidence type="ECO:0000256" key="1">
    <source>
        <dbReference type="ARBA" id="ARBA00004496"/>
    </source>
</evidence>
<dbReference type="Gene3D" id="2.30.22.10">
    <property type="entry name" value="Head domain of nucleotide exchange factor GrpE"/>
    <property type="match status" value="1"/>
</dbReference>
<dbReference type="GO" id="GO:0000774">
    <property type="term" value="F:adenyl-nucleotide exchange factor activity"/>
    <property type="evidence" value="ECO:0007669"/>
    <property type="project" value="InterPro"/>
</dbReference>
<dbReference type="PANTHER" id="PTHR21237:SF23">
    <property type="entry name" value="GRPE PROTEIN HOMOLOG, MITOCHONDRIAL"/>
    <property type="match status" value="1"/>
</dbReference>
<evidence type="ECO:0000313" key="13">
    <source>
        <dbReference type="EMBL" id="EIJ43043.1"/>
    </source>
</evidence>
<dbReference type="EMBL" id="JH600070">
    <property type="protein sequence ID" value="EIJ43043.1"/>
    <property type="molecule type" value="Genomic_DNA"/>
</dbReference>
<dbReference type="OrthoDB" id="9789811at2"/>
<dbReference type="PRINTS" id="PR00773">
    <property type="entry name" value="GRPEPROTEIN"/>
</dbReference>
<dbReference type="STRING" id="395493.BegalDRAFT_2180"/>
<comment type="similarity">
    <text evidence="2 10 12">Belongs to the GrpE family.</text>
</comment>
<evidence type="ECO:0000256" key="9">
    <source>
        <dbReference type="ARBA" id="ARBA00076414"/>
    </source>
</evidence>
<sequence length="198" mass="22417">MTSTVNDKTTPPENPEVTNAVIENEELLEAPAVETESTPISVEELNRQLIEATRRADENWDALLRQKAEFENMHKRMERDLENARKYALEKFATELLPIKDSMELGIEATKNADTSLTTVAEGMALTLKMLASTLEKFGVQVIDPQNEKFNPQFHEAMAMQPVPNVEDNTVLFVHQKGYQLNERLLRPARVVVAKTPK</sequence>
<evidence type="ECO:0000256" key="10">
    <source>
        <dbReference type="HAMAP-Rule" id="MF_01151"/>
    </source>
</evidence>
<protein>
    <recommendedName>
        <fullName evidence="8 10">Protein GrpE</fullName>
    </recommendedName>
    <alternativeName>
        <fullName evidence="9 10">HSP-70 cofactor</fullName>
    </alternativeName>
</protein>
<evidence type="ECO:0000256" key="2">
    <source>
        <dbReference type="ARBA" id="ARBA00009054"/>
    </source>
</evidence>
<dbReference type="GO" id="GO:0051087">
    <property type="term" value="F:protein-folding chaperone binding"/>
    <property type="evidence" value="ECO:0007669"/>
    <property type="project" value="InterPro"/>
</dbReference>
<dbReference type="InterPro" id="IPR000740">
    <property type="entry name" value="GrpE"/>
</dbReference>
<dbReference type="HAMAP" id="MF_01151">
    <property type="entry name" value="GrpE"/>
    <property type="match status" value="1"/>
</dbReference>
<keyword evidence="6 10" id="KW-0143">Chaperone</keyword>
<evidence type="ECO:0000313" key="14">
    <source>
        <dbReference type="Proteomes" id="UP000005744"/>
    </source>
</evidence>
<dbReference type="FunFam" id="2.30.22.10:FF:000001">
    <property type="entry name" value="Protein GrpE"/>
    <property type="match status" value="1"/>
</dbReference>
<dbReference type="SUPFAM" id="SSF58014">
    <property type="entry name" value="Coiled-coil domain of nucleotide exchange factor GrpE"/>
    <property type="match status" value="1"/>
</dbReference>
<dbReference type="GO" id="GO:0042803">
    <property type="term" value="F:protein homodimerization activity"/>
    <property type="evidence" value="ECO:0007669"/>
    <property type="project" value="InterPro"/>
</dbReference>
<evidence type="ECO:0000256" key="5">
    <source>
        <dbReference type="ARBA" id="ARBA00023016"/>
    </source>
</evidence>
<organism evidence="13 14">
    <name type="scientific">Beggiatoa alba B18LD</name>
    <dbReference type="NCBI Taxonomy" id="395493"/>
    <lineage>
        <taxon>Bacteria</taxon>
        <taxon>Pseudomonadati</taxon>
        <taxon>Pseudomonadota</taxon>
        <taxon>Gammaproteobacteria</taxon>
        <taxon>Thiotrichales</taxon>
        <taxon>Thiotrichaceae</taxon>
        <taxon>Beggiatoa</taxon>
    </lineage>
</organism>
<keyword evidence="5 10" id="KW-0346">Stress response</keyword>
<keyword evidence="4 10" id="KW-0963">Cytoplasm</keyword>
<dbReference type="GO" id="GO:0006457">
    <property type="term" value="P:protein folding"/>
    <property type="evidence" value="ECO:0007669"/>
    <property type="project" value="InterPro"/>
</dbReference>
<evidence type="ECO:0000256" key="4">
    <source>
        <dbReference type="ARBA" id="ARBA00022490"/>
    </source>
</evidence>
<proteinExistence type="inferred from homology"/>
<evidence type="ECO:0000256" key="8">
    <source>
        <dbReference type="ARBA" id="ARBA00072274"/>
    </source>
</evidence>
<dbReference type="InterPro" id="IPR009012">
    <property type="entry name" value="GrpE_head"/>
</dbReference>
<dbReference type="GO" id="GO:0051082">
    <property type="term" value="F:unfolded protein binding"/>
    <property type="evidence" value="ECO:0007669"/>
    <property type="project" value="TreeGrafter"/>
</dbReference>
<dbReference type="AlphaFoldDB" id="I3CHF0"/>
<dbReference type="Gene3D" id="3.90.20.20">
    <property type="match status" value="1"/>
</dbReference>
<comment type="subunit">
    <text evidence="3 10">Homodimer.</text>
</comment>
<dbReference type="GO" id="GO:0005829">
    <property type="term" value="C:cytosol"/>
    <property type="evidence" value="ECO:0007669"/>
    <property type="project" value="TreeGrafter"/>
</dbReference>
<dbReference type="PROSITE" id="PS01071">
    <property type="entry name" value="GRPE"/>
    <property type="match status" value="1"/>
</dbReference>
<dbReference type="CDD" id="cd00446">
    <property type="entry name" value="GrpE"/>
    <property type="match status" value="1"/>
</dbReference>